<accession>G5JWS7</accession>
<evidence type="ECO:0000313" key="12">
    <source>
        <dbReference type="Proteomes" id="UP000003573"/>
    </source>
</evidence>
<dbReference type="eggNOG" id="COG2137">
    <property type="taxonomic scope" value="Bacteria"/>
</dbReference>
<evidence type="ECO:0000256" key="4">
    <source>
        <dbReference type="ARBA" id="ARBA00018111"/>
    </source>
</evidence>
<dbReference type="EMBL" id="AEUW02000001">
    <property type="protein sequence ID" value="EHJ52681.1"/>
    <property type="molecule type" value="Genomic_DNA"/>
</dbReference>
<feature type="domain" description="RecX third three-helical" evidence="9">
    <location>
        <begin position="209"/>
        <end position="251"/>
    </location>
</feature>
<evidence type="ECO:0000256" key="7">
    <source>
        <dbReference type="SAM" id="Coils"/>
    </source>
</evidence>
<feature type="domain" description="RecX third three-helical" evidence="9">
    <location>
        <begin position="154"/>
        <end position="196"/>
    </location>
</feature>
<dbReference type="AlphaFoldDB" id="G5JWS7"/>
<dbReference type="Pfam" id="PF21982">
    <property type="entry name" value="RecX_HTH1"/>
    <property type="match status" value="1"/>
</dbReference>
<dbReference type="InterPro" id="IPR053925">
    <property type="entry name" value="RecX_HTH_3rd"/>
</dbReference>
<sequence>MKITKIEKKKRLYLVEIDHHNKLYVTEDTIVRFMLSRDKEILPEELEGIKAFAQFSYGKNLALYYLSFKQRTEKEIKDYLIKHDIKTAVIFQILTQLKEEKWLDDSKYIENILQQNLHCGDKGAYVLKQKLLRKGIEAQLIESALKNFDFTSICLKAAQKLLKKYQKKLPQRALEDKIKQALLTKGFSHQEVQIALAELDIENDSENEKELLYKELDKQYRKYQKKYEGYELKRHLTQSLARKGFDYHDIKNSLREYL</sequence>
<organism evidence="11 12">
    <name type="scientific">Streptococcus macacae NCTC 11558</name>
    <dbReference type="NCBI Taxonomy" id="764298"/>
    <lineage>
        <taxon>Bacteria</taxon>
        <taxon>Bacillati</taxon>
        <taxon>Bacillota</taxon>
        <taxon>Bacilli</taxon>
        <taxon>Lactobacillales</taxon>
        <taxon>Streptococcaceae</taxon>
        <taxon>Streptococcus</taxon>
    </lineage>
</organism>
<evidence type="ECO:0000256" key="2">
    <source>
        <dbReference type="ARBA" id="ARBA00004496"/>
    </source>
</evidence>
<evidence type="ECO:0000259" key="10">
    <source>
        <dbReference type="Pfam" id="PF21982"/>
    </source>
</evidence>
<comment type="subcellular location">
    <subcellularLocation>
        <location evidence="2 6">Cytoplasm</location>
    </subcellularLocation>
</comment>
<comment type="caution">
    <text evidence="11">The sequence shown here is derived from an EMBL/GenBank/DDBJ whole genome shotgun (WGS) entry which is preliminary data.</text>
</comment>
<dbReference type="InterPro" id="IPR053926">
    <property type="entry name" value="RecX_HTH_1st"/>
</dbReference>
<dbReference type="OrthoDB" id="5421057at2"/>
<feature type="domain" description="RecX first three-helical" evidence="10">
    <location>
        <begin position="59"/>
        <end position="97"/>
    </location>
</feature>
<dbReference type="HAMAP" id="MF_01114">
    <property type="entry name" value="RecX"/>
    <property type="match status" value="1"/>
</dbReference>
<protein>
    <recommendedName>
        <fullName evidence="4 6">Regulatory protein RecX</fullName>
    </recommendedName>
</protein>
<dbReference type="InterPro" id="IPR036388">
    <property type="entry name" value="WH-like_DNA-bd_sf"/>
</dbReference>
<dbReference type="NCBIfam" id="NF010733">
    <property type="entry name" value="PRK14135.1"/>
    <property type="match status" value="1"/>
</dbReference>
<dbReference type="Pfam" id="PF02631">
    <property type="entry name" value="RecX_HTH2"/>
    <property type="match status" value="1"/>
</dbReference>
<evidence type="ECO:0000256" key="1">
    <source>
        <dbReference type="ARBA" id="ARBA00003529"/>
    </source>
</evidence>
<keyword evidence="7" id="KW-0175">Coiled coil</keyword>
<evidence type="ECO:0000256" key="3">
    <source>
        <dbReference type="ARBA" id="ARBA00009695"/>
    </source>
</evidence>
<dbReference type="Gene3D" id="1.10.10.10">
    <property type="entry name" value="Winged helix-like DNA-binding domain superfamily/Winged helix DNA-binding domain"/>
    <property type="match status" value="4"/>
</dbReference>
<evidence type="ECO:0000259" key="8">
    <source>
        <dbReference type="Pfam" id="PF02631"/>
    </source>
</evidence>
<evidence type="ECO:0000256" key="6">
    <source>
        <dbReference type="HAMAP-Rule" id="MF_01114"/>
    </source>
</evidence>
<feature type="domain" description="RecX second three-helical" evidence="8">
    <location>
        <begin position="104"/>
        <end position="145"/>
    </location>
</feature>
<dbReference type="PANTHER" id="PTHR33602">
    <property type="entry name" value="REGULATORY PROTEIN RECX FAMILY PROTEIN"/>
    <property type="match status" value="1"/>
</dbReference>
<comment type="function">
    <text evidence="1 6">Modulates RecA activity.</text>
</comment>
<feature type="coiled-coil region" evidence="7">
    <location>
        <begin position="189"/>
        <end position="233"/>
    </location>
</feature>
<evidence type="ECO:0000313" key="11">
    <source>
        <dbReference type="EMBL" id="EHJ52681.1"/>
    </source>
</evidence>
<evidence type="ECO:0000256" key="5">
    <source>
        <dbReference type="ARBA" id="ARBA00022490"/>
    </source>
</evidence>
<gene>
    <name evidence="6 11" type="primary">recX</name>
    <name evidence="11" type="ORF">STRMA_1214</name>
</gene>
<dbReference type="InterPro" id="IPR053924">
    <property type="entry name" value="RecX_HTH_2nd"/>
</dbReference>
<evidence type="ECO:0000259" key="9">
    <source>
        <dbReference type="Pfam" id="PF21981"/>
    </source>
</evidence>
<dbReference type="InterPro" id="IPR003783">
    <property type="entry name" value="Regulatory_RecX"/>
</dbReference>
<keyword evidence="12" id="KW-1185">Reference proteome</keyword>
<dbReference type="PANTHER" id="PTHR33602:SF1">
    <property type="entry name" value="REGULATORY PROTEIN RECX FAMILY PROTEIN"/>
    <property type="match status" value="1"/>
</dbReference>
<dbReference type="Pfam" id="PF21981">
    <property type="entry name" value="RecX_HTH3"/>
    <property type="match status" value="2"/>
</dbReference>
<dbReference type="Proteomes" id="UP000003573">
    <property type="component" value="Unassembled WGS sequence"/>
</dbReference>
<dbReference type="RefSeq" id="WP_003080989.1">
    <property type="nucleotide sequence ID" value="NZ_AEUW02000001.1"/>
</dbReference>
<dbReference type="GO" id="GO:0005737">
    <property type="term" value="C:cytoplasm"/>
    <property type="evidence" value="ECO:0007669"/>
    <property type="project" value="UniProtKB-SubCell"/>
</dbReference>
<keyword evidence="5 6" id="KW-0963">Cytoplasm</keyword>
<comment type="similarity">
    <text evidence="3 6">Belongs to the RecX family.</text>
</comment>
<dbReference type="STRING" id="764298.STRMA_1214"/>
<name>G5JWS7_9STRE</name>
<reference evidence="11 12" key="1">
    <citation type="journal article" date="2014" name="Int. J. Syst. Evol. Microbiol.">
        <title>Phylogenomics and the dynamic genome evolution of the genus Streptococcus.</title>
        <authorList>
            <consortium name="The Broad Institute Genome Sequencing Platform"/>
            <person name="Richards V.P."/>
            <person name="Palmer S.R."/>
            <person name="Pavinski Bitar P.D."/>
            <person name="Qin X."/>
            <person name="Weinstock G.M."/>
            <person name="Highlander S.K."/>
            <person name="Town C.D."/>
            <person name="Burne R.A."/>
            <person name="Stanhope M.J."/>
        </authorList>
    </citation>
    <scope>NUCLEOTIDE SEQUENCE [LARGE SCALE GENOMIC DNA]</scope>
    <source>
        <strain evidence="11 12">NCTC 11558</strain>
    </source>
</reference>
<proteinExistence type="inferred from homology"/>
<dbReference type="GO" id="GO:0006282">
    <property type="term" value="P:regulation of DNA repair"/>
    <property type="evidence" value="ECO:0007669"/>
    <property type="project" value="UniProtKB-UniRule"/>
</dbReference>